<accession>A0A2A4X5Y0</accession>
<keyword evidence="1" id="KW-1133">Transmembrane helix</keyword>
<evidence type="ECO:0000313" key="2">
    <source>
        <dbReference type="EMBL" id="PCI77455.1"/>
    </source>
</evidence>
<organism evidence="2 3">
    <name type="scientific">SAR86 cluster bacterium</name>
    <dbReference type="NCBI Taxonomy" id="2030880"/>
    <lineage>
        <taxon>Bacteria</taxon>
        <taxon>Pseudomonadati</taxon>
        <taxon>Pseudomonadota</taxon>
        <taxon>Gammaproteobacteria</taxon>
        <taxon>SAR86 cluster</taxon>
    </lineage>
</organism>
<keyword evidence="1" id="KW-0472">Membrane</keyword>
<gene>
    <name evidence="2" type="ORF">COB20_08075</name>
</gene>
<dbReference type="Pfam" id="PF19473">
    <property type="entry name" value="DUF6010"/>
    <property type="match status" value="1"/>
</dbReference>
<name>A0A2A4X5Y0_9GAMM</name>
<evidence type="ECO:0000256" key="1">
    <source>
        <dbReference type="SAM" id="Phobius"/>
    </source>
</evidence>
<feature type="transmembrane region" description="Helical" evidence="1">
    <location>
        <begin position="63"/>
        <end position="87"/>
    </location>
</feature>
<dbReference type="InterPro" id="IPR046052">
    <property type="entry name" value="DUF6010"/>
</dbReference>
<dbReference type="EMBL" id="NVUL01000045">
    <property type="protein sequence ID" value="PCI77455.1"/>
    <property type="molecule type" value="Genomic_DNA"/>
</dbReference>
<dbReference type="AlphaFoldDB" id="A0A2A4X5Y0"/>
<protein>
    <recommendedName>
        <fullName evidence="4">Integral membrane protein</fullName>
    </recommendedName>
</protein>
<sequence length="149" mass="16742">MVIVWLALGAILTLPLLLIAKRINKTLWPHIFGVSLLVAALIYIGFALAWGTTEWLFVEILGVAIYGLFYMLAVRHTIVWLSAGWLLHPIWDVALHLLGPGTHIVPFWYAVACVSFDLVIASFLVIEARHIKNAHNNKFNRGLGLRRAH</sequence>
<keyword evidence="1" id="KW-0812">Transmembrane</keyword>
<comment type="caution">
    <text evidence="2">The sequence shown here is derived from an EMBL/GenBank/DDBJ whole genome shotgun (WGS) entry which is preliminary data.</text>
</comment>
<dbReference type="Proteomes" id="UP000218767">
    <property type="component" value="Unassembled WGS sequence"/>
</dbReference>
<reference evidence="3" key="1">
    <citation type="submission" date="2017-08" db="EMBL/GenBank/DDBJ databases">
        <title>A dynamic microbial community with high functional redundancy inhabits the cold, oxic subseafloor aquifer.</title>
        <authorList>
            <person name="Tully B.J."/>
            <person name="Wheat C.G."/>
            <person name="Glazer B.T."/>
            <person name="Huber J.A."/>
        </authorList>
    </citation>
    <scope>NUCLEOTIDE SEQUENCE [LARGE SCALE GENOMIC DNA]</scope>
</reference>
<proteinExistence type="predicted"/>
<evidence type="ECO:0000313" key="3">
    <source>
        <dbReference type="Proteomes" id="UP000218767"/>
    </source>
</evidence>
<evidence type="ECO:0008006" key="4">
    <source>
        <dbReference type="Google" id="ProtNLM"/>
    </source>
</evidence>
<feature type="transmembrane region" description="Helical" evidence="1">
    <location>
        <begin position="30"/>
        <end position="51"/>
    </location>
</feature>
<feature type="transmembrane region" description="Helical" evidence="1">
    <location>
        <begin position="107"/>
        <end position="126"/>
    </location>
</feature>